<gene>
    <name evidence="2" type="ORF">HMPREF9488_03185</name>
</gene>
<protein>
    <recommendedName>
        <fullName evidence="1">Winged helix DNA-binding domain-containing protein</fullName>
    </recommendedName>
</protein>
<reference evidence="2 3" key="1">
    <citation type="submission" date="2010-12" db="EMBL/GenBank/DDBJ databases">
        <title>The Genome Sequence of Coprobacillus sp. strain 29_1.</title>
        <authorList>
            <consortium name="The Broad Institute Genome Sequencing Platform"/>
            <person name="Earl A."/>
            <person name="Ward D."/>
            <person name="Feldgarden M."/>
            <person name="Gevers D."/>
            <person name="Daigneault M."/>
            <person name="Sibley C.D."/>
            <person name="White A."/>
            <person name="Strauss J."/>
            <person name="Allen-Vercoe E."/>
            <person name="Young S.K."/>
            <person name="Zeng Q."/>
            <person name="Gargeya S."/>
            <person name="Fitzgerald M."/>
            <person name="Haas B."/>
            <person name="Abouelleil A."/>
            <person name="Alvarado L."/>
            <person name="Arachchi H.M."/>
            <person name="Berlin A."/>
            <person name="Brown A."/>
            <person name="Chapman S.B."/>
            <person name="Chen Z."/>
            <person name="Dunbar C."/>
            <person name="Freedman E."/>
            <person name="Gearin G."/>
            <person name="Gellesch M."/>
            <person name="Goldberg J."/>
            <person name="Griggs A."/>
            <person name="Gujja S."/>
            <person name="Heilman E."/>
            <person name="Heiman D."/>
            <person name="Howarth C."/>
            <person name="Larson L."/>
            <person name="Lui A."/>
            <person name="MacDonald P.J.P."/>
            <person name="Mehta T."/>
            <person name="Montmayeur A."/>
            <person name="Murphy C."/>
            <person name="Neiman D."/>
            <person name="Pearson M."/>
            <person name="Priest M."/>
            <person name="Roberts A."/>
            <person name="Saif S."/>
            <person name="Shea T."/>
            <person name="Shenoy N."/>
            <person name="Sisk P."/>
            <person name="Stolte C."/>
            <person name="Sykes S."/>
            <person name="White J."/>
            <person name="Yandava C."/>
            <person name="Nusbaum C."/>
            <person name="Birren B."/>
        </authorList>
    </citation>
    <scope>NUCLEOTIDE SEQUENCE [LARGE SCALE GENOMIC DNA]</scope>
    <source>
        <strain evidence="2 3">29_1</strain>
    </source>
</reference>
<dbReference type="InterPro" id="IPR036388">
    <property type="entry name" value="WH-like_DNA-bd_sf"/>
</dbReference>
<feature type="domain" description="Winged helix DNA-binding" evidence="1">
    <location>
        <begin position="17"/>
        <end position="76"/>
    </location>
</feature>
<dbReference type="OrthoDB" id="9800369at2"/>
<evidence type="ECO:0000313" key="3">
    <source>
        <dbReference type="Proteomes" id="UP000003157"/>
    </source>
</evidence>
<dbReference type="InterPro" id="IPR036390">
    <property type="entry name" value="WH_DNA-bd_sf"/>
</dbReference>
<comment type="caution">
    <text evidence="2">The sequence shown here is derived from an EMBL/GenBank/DDBJ whole genome shotgun (WGS) entry which is preliminary data.</text>
</comment>
<dbReference type="AlphaFoldDB" id="E7GEP3"/>
<evidence type="ECO:0000259" key="1">
    <source>
        <dbReference type="Pfam" id="PF13601"/>
    </source>
</evidence>
<dbReference type="Pfam" id="PF13601">
    <property type="entry name" value="HTH_34"/>
    <property type="match status" value="1"/>
</dbReference>
<dbReference type="PANTHER" id="PTHR37318">
    <property type="entry name" value="BSL7504 PROTEIN"/>
    <property type="match status" value="1"/>
</dbReference>
<dbReference type="EMBL" id="ADKX01000046">
    <property type="protein sequence ID" value="EFW03494.1"/>
    <property type="molecule type" value="Genomic_DNA"/>
</dbReference>
<evidence type="ECO:0000313" key="2">
    <source>
        <dbReference type="EMBL" id="EFW03494.1"/>
    </source>
</evidence>
<name>E7GEP3_9FIRM</name>
<dbReference type="SUPFAM" id="SSF46785">
    <property type="entry name" value="Winged helix' DNA-binding domain"/>
    <property type="match status" value="1"/>
</dbReference>
<dbReference type="InterPro" id="IPR027395">
    <property type="entry name" value="WH_DNA-bd_dom"/>
</dbReference>
<accession>E7GEP3</accession>
<dbReference type="Gene3D" id="1.10.10.10">
    <property type="entry name" value="Winged helix-like DNA-binding domain superfamily/Winged helix DNA-binding domain"/>
    <property type="match status" value="1"/>
</dbReference>
<dbReference type="STRING" id="100884.GCA_000269565_03807"/>
<dbReference type="PANTHER" id="PTHR37318:SF1">
    <property type="entry name" value="BSL7504 PROTEIN"/>
    <property type="match status" value="1"/>
</dbReference>
<dbReference type="Proteomes" id="UP000003157">
    <property type="component" value="Unassembled WGS sequence"/>
</dbReference>
<keyword evidence="3" id="KW-1185">Reference proteome</keyword>
<organism evidence="2 3">
    <name type="scientific">Coprobacillus cateniformis</name>
    <dbReference type="NCBI Taxonomy" id="100884"/>
    <lineage>
        <taxon>Bacteria</taxon>
        <taxon>Bacillati</taxon>
        <taxon>Bacillota</taxon>
        <taxon>Erysipelotrichia</taxon>
        <taxon>Erysipelotrichales</taxon>
        <taxon>Coprobacillaceae</taxon>
        <taxon>Coprobacillus</taxon>
    </lineage>
</organism>
<proteinExistence type="predicted"/>
<dbReference type="RefSeq" id="WP_008790267.1">
    <property type="nucleotide sequence ID" value="NZ_AKCB01000004.1"/>
</dbReference>
<dbReference type="GeneID" id="78231547"/>
<sequence length="133" mass="15282">MVEKNIASVPDVFNSAIRIQMLASLSVSPMSYANLKKVCQCSDGTMSHNTKKLKEEGYIIDVKFHVSKENRDAARILSGSKIIPRTFYEITDLGLQEYKNFINLILKEYNKQQITEMQEKGEKNYEKDLRIAD</sequence>
<dbReference type="HOGENOM" id="CLU_1903128_0_0_9"/>